<accession>A0A814H3R2</accession>
<sequence length="276" mass="32545">MNQFGYAYILEEYLKPFVENKFSSVCYLIQDNDPKHTSRRSVSLLKKNSNLKWLKTPPNCPDINIIELVWAELKNYIRRKNCKTSEEISRRILNYKITIEIENYLLSIHSVKIEILASHCFIKIMKYEKKSSKYYQAMIPQNSRENNETQMEMNENDKNTKEFNLTLKFKGSDLEKYFETKGDKNDYEGLLEIIMMVKKDLSIMEIKLYKKLDIVYLLVKVKNKTDFDFLSRNGILKIYDIRRKLIMSLTLVKSTQMFILAVKGVSVGPLLVEILA</sequence>
<organism evidence="2 3">
    <name type="scientific">Brachionus calyciflorus</name>
    <dbReference type="NCBI Taxonomy" id="104777"/>
    <lineage>
        <taxon>Eukaryota</taxon>
        <taxon>Metazoa</taxon>
        <taxon>Spiralia</taxon>
        <taxon>Gnathifera</taxon>
        <taxon>Rotifera</taxon>
        <taxon>Eurotatoria</taxon>
        <taxon>Monogononta</taxon>
        <taxon>Pseudotrocha</taxon>
        <taxon>Ploima</taxon>
        <taxon>Brachionidae</taxon>
        <taxon>Brachionus</taxon>
    </lineage>
</organism>
<protein>
    <recommendedName>
        <fullName evidence="1">Tc1-like transposase DDE domain-containing protein</fullName>
    </recommendedName>
</protein>
<comment type="caution">
    <text evidence="2">The sequence shown here is derived from an EMBL/GenBank/DDBJ whole genome shotgun (WGS) entry which is preliminary data.</text>
</comment>
<evidence type="ECO:0000313" key="2">
    <source>
        <dbReference type="EMBL" id="CAF1005245.1"/>
    </source>
</evidence>
<dbReference type="InterPro" id="IPR036397">
    <property type="entry name" value="RNaseH_sf"/>
</dbReference>
<feature type="domain" description="Tc1-like transposase DDE" evidence="1">
    <location>
        <begin position="12"/>
        <end position="88"/>
    </location>
</feature>
<dbReference type="Pfam" id="PF13358">
    <property type="entry name" value="DDE_3"/>
    <property type="match status" value="1"/>
</dbReference>
<reference evidence="2" key="1">
    <citation type="submission" date="2021-02" db="EMBL/GenBank/DDBJ databases">
        <authorList>
            <person name="Nowell W R."/>
        </authorList>
    </citation>
    <scope>NUCLEOTIDE SEQUENCE</scope>
    <source>
        <strain evidence="2">Ploen Becks lab</strain>
    </source>
</reference>
<name>A0A814H3R2_9BILA</name>
<keyword evidence="3" id="KW-1185">Reference proteome</keyword>
<proteinExistence type="predicted"/>
<dbReference type="OrthoDB" id="4843387at2759"/>
<dbReference type="AlphaFoldDB" id="A0A814H3R2"/>
<evidence type="ECO:0000259" key="1">
    <source>
        <dbReference type="Pfam" id="PF13358"/>
    </source>
</evidence>
<dbReference type="Gene3D" id="3.30.420.10">
    <property type="entry name" value="Ribonuclease H-like superfamily/Ribonuclease H"/>
    <property type="match status" value="1"/>
</dbReference>
<gene>
    <name evidence="2" type="ORF">OXX778_LOCUS16618</name>
</gene>
<dbReference type="Proteomes" id="UP000663879">
    <property type="component" value="Unassembled WGS sequence"/>
</dbReference>
<evidence type="ECO:0000313" key="3">
    <source>
        <dbReference type="Proteomes" id="UP000663879"/>
    </source>
</evidence>
<dbReference type="EMBL" id="CAJNOC010003980">
    <property type="protein sequence ID" value="CAF1005245.1"/>
    <property type="molecule type" value="Genomic_DNA"/>
</dbReference>
<dbReference type="InterPro" id="IPR038717">
    <property type="entry name" value="Tc1-like_DDE_dom"/>
</dbReference>
<dbReference type="GO" id="GO:0003676">
    <property type="term" value="F:nucleic acid binding"/>
    <property type="evidence" value="ECO:0007669"/>
    <property type="project" value="InterPro"/>
</dbReference>